<dbReference type="Proteomes" id="UP000185944">
    <property type="component" value="Unassembled WGS sequence"/>
</dbReference>
<gene>
    <name evidence="20" type="ORF">NEDG_00437</name>
</gene>
<evidence type="ECO:0000256" key="13">
    <source>
        <dbReference type="ARBA" id="ARBA00023136"/>
    </source>
</evidence>
<proteinExistence type="inferred from homology"/>
<evidence type="ECO:0000256" key="3">
    <source>
        <dbReference type="ARBA" id="ARBA00005119"/>
    </source>
</evidence>
<dbReference type="OrthoDB" id="10260889at2759"/>
<name>A0A177ELH8_9MICR</name>
<evidence type="ECO:0000256" key="8">
    <source>
        <dbReference type="ARBA" id="ARBA00022679"/>
    </source>
</evidence>
<dbReference type="EMBL" id="LTDL01000014">
    <property type="protein sequence ID" value="OAG31962.1"/>
    <property type="molecule type" value="Genomic_DNA"/>
</dbReference>
<dbReference type="EC" id="2.7.7.41" evidence="6"/>
<feature type="transmembrane region" description="Helical" evidence="19">
    <location>
        <begin position="235"/>
        <end position="257"/>
    </location>
</feature>
<evidence type="ECO:0000256" key="19">
    <source>
        <dbReference type="SAM" id="Phobius"/>
    </source>
</evidence>
<feature type="transmembrane region" description="Helical" evidence="19">
    <location>
        <begin position="68"/>
        <end position="90"/>
    </location>
</feature>
<dbReference type="Pfam" id="PF01148">
    <property type="entry name" value="CTP_transf_1"/>
    <property type="match status" value="1"/>
</dbReference>
<evidence type="ECO:0000256" key="4">
    <source>
        <dbReference type="ARBA" id="ARBA00005189"/>
    </source>
</evidence>
<sequence>MKDKRKKVSERSMVGVRVVHALILMVVFFGVIKAGKKAIAGLILLVTLLIFSEFLLILLAVKQKNEIPLLGIFLTRAKYLLPPGLFWLVFFSLGLEKLTPSFSERADAVYGGYLFALQLVWIVASLAYLKGGQYRKKIFYLSICVAVSLGLLQVTHSTLTNLQRGVFYFVFPCALVCVNDTAAYAVGKGIGSTPLTDISPKKTLEGFIGGGMVTVALSIPMARCTEWYAGESGLSYPHLLSLGGIASLIAPIGGFLASGYKRAFGVKHFGRLIPGHGGVVDRVDCQMVMQVAAQVYLSLVFKKRTTEHLLKELLLLRDRERVFLLKSLLESLRNQ</sequence>
<feature type="transmembrane region" description="Helical" evidence="19">
    <location>
        <begin position="12"/>
        <end position="32"/>
    </location>
</feature>
<organism evidence="20 21">
    <name type="scientific">Nematocida displodere</name>
    <dbReference type="NCBI Taxonomy" id="1805483"/>
    <lineage>
        <taxon>Eukaryota</taxon>
        <taxon>Fungi</taxon>
        <taxon>Fungi incertae sedis</taxon>
        <taxon>Microsporidia</taxon>
        <taxon>Nematocida</taxon>
    </lineage>
</organism>
<protein>
    <recommendedName>
        <fullName evidence="6">phosphatidate cytidylyltransferase</fullName>
        <ecNumber evidence="6">2.7.7.41</ecNumber>
    </recommendedName>
    <alternativeName>
        <fullName evidence="16">CDP-diacylglycerol synthase</fullName>
    </alternativeName>
    <alternativeName>
        <fullName evidence="17">CDP-diglyceride pyrophosphorylase</fullName>
    </alternativeName>
    <alternativeName>
        <fullName evidence="18">CDP-diglyceride synthase</fullName>
    </alternativeName>
</protein>
<dbReference type="PANTHER" id="PTHR13773:SF8">
    <property type="entry name" value="PHOSPHATIDATE CYTIDYLYLTRANSFERASE, PHOTORECEPTOR-SPECIFIC"/>
    <property type="match status" value="1"/>
</dbReference>
<dbReference type="VEuPathDB" id="MicrosporidiaDB:NEDG_00437"/>
<evidence type="ECO:0000256" key="6">
    <source>
        <dbReference type="ARBA" id="ARBA00012487"/>
    </source>
</evidence>
<keyword evidence="13 19" id="KW-0472">Membrane</keyword>
<comment type="pathway">
    <text evidence="4">Lipid metabolism.</text>
</comment>
<comment type="pathway">
    <text evidence="3">Phospholipid metabolism; CDP-diacylglycerol biosynthesis; CDP-diacylglycerol from sn-glycerol 3-phosphate: step 3/3.</text>
</comment>
<evidence type="ECO:0000256" key="18">
    <source>
        <dbReference type="ARBA" id="ARBA00033406"/>
    </source>
</evidence>
<keyword evidence="15" id="KW-1208">Phospholipid metabolism</keyword>
<evidence type="ECO:0000256" key="1">
    <source>
        <dbReference type="ARBA" id="ARBA00001698"/>
    </source>
</evidence>
<keyword evidence="10 20" id="KW-0548">Nucleotidyltransferase</keyword>
<dbReference type="AlphaFoldDB" id="A0A177ELH8"/>
<evidence type="ECO:0000256" key="7">
    <source>
        <dbReference type="ARBA" id="ARBA00022516"/>
    </source>
</evidence>
<dbReference type="GeneID" id="93646787"/>
<dbReference type="RefSeq" id="XP_067545563.1">
    <property type="nucleotide sequence ID" value="XM_067687855.1"/>
</dbReference>
<evidence type="ECO:0000313" key="20">
    <source>
        <dbReference type="EMBL" id="OAG31962.1"/>
    </source>
</evidence>
<evidence type="ECO:0000256" key="9">
    <source>
        <dbReference type="ARBA" id="ARBA00022692"/>
    </source>
</evidence>
<evidence type="ECO:0000256" key="14">
    <source>
        <dbReference type="ARBA" id="ARBA00023209"/>
    </source>
</evidence>
<dbReference type="GO" id="GO:0016024">
    <property type="term" value="P:CDP-diacylglycerol biosynthetic process"/>
    <property type="evidence" value="ECO:0007669"/>
    <property type="project" value="UniProtKB-UniPathway"/>
</dbReference>
<feature type="transmembrane region" description="Helical" evidence="19">
    <location>
        <begin position="207"/>
        <end position="229"/>
    </location>
</feature>
<evidence type="ECO:0000256" key="17">
    <source>
        <dbReference type="ARBA" id="ARBA00032396"/>
    </source>
</evidence>
<keyword evidence="21" id="KW-1185">Reference proteome</keyword>
<dbReference type="GO" id="GO:0004605">
    <property type="term" value="F:phosphatidate cytidylyltransferase activity"/>
    <property type="evidence" value="ECO:0007669"/>
    <property type="project" value="UniProtKB-EC"/>
</dbReference>
<keyword evidence="12" id="KW-0443">Lipid metabolism</keyword>
<reference evidence="20 21" key="1">
    <citation type="submission" date="2016-02" db="EMBL/GenBank/DDBJ databases">
        <title>Discovery of a natural microsporidian pathogen with a broad tissue tropism in Caenorhabditis elegans.</title>
        <authorList>
            <person name="Luallen R.J."/>
            <person name="Reinke A.W."/>
            <person name="Tong L."/>
            <person name="Botts M.R."/>
            <person name="Felix M.-A."/>
            <person name="Troemel E.R."/>
        </authorList>
    </citation>
    <scope>NUCLEOTIDE SEQUENCE [LARGE SCALE GENOMIC DNA]</scope>
    <source>
        <strain evidence="20 21">JUm2807</strain>
    </source>
</reference>
<dbReference type="PANTHER" id="PTHR13773">
    <property type="entry name" value="PHOSPHATIDATE CYTIDYLYLTRANSFERASE"/>
    <property type="match status" value="1"/>
</dbReference>
<evidence type="ECO:0000256" key="16">
    <source>
        <dbReference type="ARBA" id="ARBA00029893"/>
    </source>
</evidence>
<evidence type="ECO:0000256" key="11">
    <source>
        <dbReference type="ARBA" id="ARBA00022989"/>
    </source>
</evidence>
<keyword evidence="14" id="KW-0594">Phospholipid biosynthesis</keyword>
<dbReference type="InterPro" id="IPR016720">
    <property type="entry name" value="PC_Trfase_euk"/>
</dbReference>
<evidence type="ECO:0000256" key="5">
    <source>
        <dbReference type="ARBA" id="ARBA00010185"/>
    </source>
</evidence>
<evidence type="ECO:0000256" key="15">
    <source>
        <dbReference type="ARBA" id="ARBA00023264"/>
    </source>
</evidence>
<feature type="transmembrane region" description="Helical" evidence="19">
    <location>
        <begin position="38"/>
        <end position="61"/>
    </location>
</feature>
<keyword evidence="11 19" id="KW-1133">Transmembrane helix</keyword>
<dbReference type="STRING" id="1805483.A0A177ELH8"/>
<comment type="subcellular location">
    <subcellularLocation>
        <location evidence="2">Membrane</location>
        <topology evidence="2">Multi-pass membrane protein</topology>
    </subcellularLocation>
</comment>
<keyword evidence="9 19" id="KW-0812">Transmembrane</keyword>
<comment type="caution">
    <text evidence="20">The sequence shown here is derived from an EMBL/GenBank/DDBJ whole genome shotgun (WGS) entry which is preliminary data.</text>
</comment>
<evidence type="ECO:0000256" key="12">
    <source>
        <dbReference type="ARBA" id="ARBA00023098"/>
    </source>
</evidence>
<dbReference type="GO" id="GO:0005789">
    <property type="term" value="C:endoplasmic reticulum membrane"/>
    <property type="evidence" value="ECO:0007669"/>
    <property type="project" value="TreeGrafter"/>
</dbReference>
<keyword evidence="7" id="KW-0444">Lipid biosynthesis</keyword>
<feature type="transmembrane region" description="Helical" evidence="19">
    <location>
        <begin position="110"/>
        <end position="129"/>
    </location>
</feature>
<accession>A0A177ELH8</accession>
<evidence type="ECO:0000256" key="10">
    <source>
        <dbReference type="ARBA" id="ARBA00022695"/>
    </source>
</evidence>
<feature type="transmembrane region" description="Helical" evidence="19">
    <location>
        <begin position="138"/>
        <end position="159"/>
    </location>
</feature>
<comment type="similarity">
    <text evidence="5">Belongs to the CDS family.</text>
</comment>
<keyword evidence="8 20" id="KW-0808">Transferase</keyword>
<evidence type="ECO:0000256" key="2">
    <source>
        <dbReference type="ARBA" id="ARBA00004141"/>
    </source>
</evidence>
<evidence type="ECO:0000313" key="21">
    <source>
        <dbReference type="Proteomes" id="UP000185944"/>
    </source>
</evidence>
<feature type="transmembrane region" description="Helical" evidence="19">
    <location>
        <begin position="165"/>
        <end position="186"/>
    </location>
</feature>
<comment type="catalytic activity">
    <reaction evidence="1">
        <text>a 1,2-diacyl-sn-glycero-3-phosphate + CTP + H(+) = a CDP-1,2-diacyl-sn-glycerol + diphosphate</text>
        <dbReference type="Rhea" id="RHEA:16229"/>
        <dbReference type="ChEBI" id="CHEBI:15378"/>
        <dbReference type="ChEBI" id="CHEBI:33019"/>
        <dbReference type="ChEBI" id="CHEBI:37563"/>
        <dbReference type="ChEBI" id="CHEBI:58332"/>
        <dbReference type="ChEBI" id="CHEBI:58608"/>
        <dbReference type="EC" id="2.7.7.41"/>
    </reaction>
</comment>
<dbReference type="UniPathway" id="UPA00557">
    <property type="reaction ID" value="UER00614"/>
</dbReference>